<dbReference type="InterPro" id="IPR036661">
    <property type="entry name" value="Luciferase-like_sf"/>
</dbReference>
<evidence type="ECO:0000313" key="2">
    <source>
        <dbReference type="EMBL" id="RKN37979.1"/>
    </source>
</evidence>
<sequence>MGNSLAEEIGRIGIWSIALASGDPGRRPEIAEAAAELEALGYGAVWLGGSPPVDRALPLLEATRRLRVATGILNVWSHEPAEVAEGFAEANAAHGDRFLLGLGVSHSANVPRYRRPLEAMRDFLTGLDGAARPVPPGRRVLAALGPKMLRLSAERAAGAHPYLVTAEHVAGARVELGRDALLAPELKVVLDPDLTRARATARSYLSYYLELENYTRNFLRLGFTEDDFADGGSDRLLSEVFALGDVPTVRAKVDEFLTAGADHVALQVVTEDTRNAIPLDAYRRLAEALSLTAA</sequence>
<dbReference type="InterPro" id="IPR011251">
    <property type="entry name" value="Luciferase-like_dom"/>
</dbReference>
<dbReference type="OrthoDB" id="4760590at2"/>
<proteinExistence type="predicted"/>
<dbReference type="GO" id="GO:0016705">
    <property type="term" value="F:oxidoreductase activity, acting on paired donors, with incorporation or reduction of molecular oxygen"/>
    <property type="evidence" value="ECO:0007669"/>
    <property type="project" value="InterPro"/>
</dbReference>
<organism evidence="2 3">
    <name type="scientific">Streptomyces hoynatensis</name>
    <dbReference type="NCBI Taxonomy" id="1141874"/>
    <lineage>
        <taxon>Bacteria</taxon>
        <taxon>Bacillati</taxon>
        <taxon>Actinomycetota</taxon>
        <taxon>Actinomycetes</taxon>
        <taxon>Kitasatosporales</taxon>
        <taxon>Streptomycetaceae</taxon>
        <taxon>Streptomyces</taxon>
    </lineage>
</organism>
<dbReference type="SUPFAM" id="SSF51679">
    <property type="entry name" value="Bacterial luciferase-like"/>
    <property type="match status" value="1"/>
</dbReference>
<dbReference type="PANTHER" id="PTHR30137">
    <property type="entry name" value="LUCIFERASE-LIKE MONOOXYGENASE"/>
    <property type="match status" value="1"/>
</dbReference>
<dbReference type="NCBIfam" id="TIGR03620">
    <property type="entry name" value="F420_MSMEG_4141"/>
    <property type="match status" value="1"/>
</dbReference>
<name>A0A3A9YPW3_9ACTN</name>
<dbReference type="Gene3D" id="3.20.20.30">
    <property type="entry name" value="Luciferase-like domain"/>
    <property type="match status" value="1"/>
</dbReference>
<evidence type="ECO:0000313" key="3">
    <source>
        <dbReference type="Proteomes" id="UP000272474"/>
    </source>
</evidence>
<dbReference type="Pfam" id="PF00296">
    <property type="entry name" value="Bac_luciferase"/>
    <property type="match status" value="1"/>
</dbReference>
<dbReference type="Proteomes" id="UP000272474">
    <property type="component" value="Unassembled WGS sequence"/>
</dbReference>
<dbReference type="RefSeq" id="WP_120683829.1">
    <property type="nucleotide sequence ID" value="NZ_RBAL01000020.1"/>
</dbReference>
<evidence type="ECO:0000259" key="1">
    <source>
        <dbReference type="Pfam" id="PF00296"/>
    </source>
</evidence>
<keyword evidence="3" id="KW-1185">Reference proteome</keyword>
<dbReference type="EMBL" id="RBAL01000020">
    <property type="protein sequence ID" value="RKN37979.1"/>
    <property type="molecule type" value="Genomic_DNA"/>
</dbReference>
<accession>A0A3A9YPW3</accession>
<dbReference type="InterPro" id="IPR050766">
    <property type="entry name" value="Bact_Lucif_Oxidored"/>
</dbReference>
<comment type="caution">
    <text evidence="2">The sequence shown here is derived from an EMBL/GenBank/DDBJ whole genome shotgun (WGS) entry which is preliminary data.</text>
</comment>
<dbReference type="InterPro" id="IPR019922">
    <property type="entry name" value="Lucif-like_OxRdatse_MSMEG_4141"/>
</dbReference>
<dbReference type="GO" id="GO:0005829">
    <property type="term" value="C:cytosol"/>
    <property type="evidence" value="ECO:0007669"/>
    <property type="project" value="TreeGrafter"/>
</dbReference>
<gene>
    <name evidence="2" type="ORF">D7294_25625</name>
</gene>
<reference evidence="2 3" key="1">
    <citation type="journal article" date="2014" name="Int. J. Syst. Evol. Microbiol.">
        <title>Streptomyces hoynatensis sp. nov., isolated from deep marine sediment.</title>
        <authorList>
            <person name="Veyisoglu A."/>
            <person name="Sahin N."/>
        </authorList>
    </citation>
    <scope>NUCLEOTIDE SEQUENCE [LARGE SCALE GENOMIC DNA]</scope>
    <source>
        <strain evidence="2 3">KCTC 29097</strain>
    </source>
</reference>
<dbReference type="PANTHER" id="PTHR30137:SF18">
    <property type="entry name" value="CONSERVED PROTEIN"/>
    <property type="match status" value="1"/>
</dbReference>
<protein>
    <submittedName>
        <fullName evidence="2">LLM class F420-dependent oxidoreductase</fullName>
    </submittedName>
</protein>
<dbReference type="AlphaFoldDB" id="A0A3A9YPW3"/>
<feature type="domain" description="Luciferase-like" evidence="1">
    <location>
        <begin position="26"/>
        <end position="263"/>
    </location>
</feature>